<dbReference type="Proteomes" id="UP000008063">
    <property type="component" value="Unassembled WGS sequence"/>
</dbReference>
<reference evidence="2" key="1">
    <citation type="journal article" date="2011" name="Science">
        <title>The plant cell wall-decomposing machinery underlies the functional diversity of forest fungi.</title>
        <authorList>
            <person name="Eastwood D.C."/>
            <person name="Floudas D."/>
            <person name="Binder M."/>
            <person name="Majcherczyk A."/>
            <person name="Schneider P."/>
            <person name="Aerts A."/>
            <person name="Asiegbu F.O."/>
            <person name="Baker S.E."/>
            <person name="Barry K."/>
            <person name="Bendiksby M."/>
            <person name="Blumentritt M."/>
            <person name="Coutinho P.M."/>
            <person name="Cullen D."/>
            <person name="de Vries R.P."/>
            <person name="Gathman A."/>
            <person name="Goodell B."/>
            <person name="Henrissat B."/>
            <person name="Ihrmark K."/>
            <person name="Kauserud H."/>
            <person name="Kohler A."/>
            <person name="LaButti K."/>
            <person name="Lapidus A."/>
            <person name="Lavin J.L."/>
            <person name="Lee Y.-H."/>
            <person name="Lindquist E."/>
            <person name="Lilly W."/>
            <person name="Lucas S."/>
            <person name="Morin E."/>
            <person name="Murat C."/>
            <person name="Oguiza J.A."/>
            <person name="Park J."/>
            <person name="Pisabarro A.G."/>
            <person name="Riley R."/>
            <person name="Rosling A."/>
            <person name="Salamov A."/>
            <person name="Schmidt O."/>
            <person name="Schmutz J."/>
            <person name="Skrede I."/>
            <person name="Stenlid J."/>
            <person name="Wiebenga A."/>
            <person name="Xie X."/>
            <person name="Kuees U."/>
            <person name="Hibbett D.S."/>
            <person name="Hoffmeister D."/>
            <person name="Hoegberg N."/>
            <person name="Martin F."/>
            <person name="Grigoriev I.V."/>
            <person name="Watkinson S.C."/>
        </authorList>
    </citation>
    <scope>NUCLEOTIDE SEQUENCE [LARGE SCALE GENOMIC DNA]</scope>
    <source>
        <strain evidence="2">strain S7.3</strain>
    </source>
</reference>
<organism evidence="2">
    <name type="scientific">Serpula lacrymans var. lacrymans (strain S7.3)</name>
    <name type="common">Dry rot fungus</name>
    <dbReference type="NCBI Taxonomy" id="936435"/>
    <lineage>
        <taxon>Eukaryota</taxon>
        <taxon>Fungi</taxon>
        <taxon>Dikarya</taxon>
        <taxon>Basidiomycota</taxon>
        <taxon>Agaricomycotina</taxon>
        <taxon>Agaricomycetes</taxon>
        <taxon>Agaricomycetidae</taxon>
        <taxon>Boletales</taxon>
        <taxon>Coniophorineae</taxon>
        <taxon>Serpulaceae</taxon>
        <taxon>Serpula</taxon>
    </lineage>
</organism>
<dbReference type="HOGENOM" id="CLU_3129994_0_0_1"/>
<dbReference type="EMBL" id="GL945475">
    <property type="protein sequence ID" value="EGO03386.1"/>
    <property type="molecule type" value="Genomic_DNA"/>
</dbReference>
<sequence>MDLPLRLDVQCNAGIAAKKEVFKIKSSGCLVPADQDRDREVFGKIGRGWS</sequence>
<keyword evidence="2" id="KW-1185">Reference proteome</keyword>
<proteinExistence type="predicted"/>
<protein>
    <submittedName>
        <fullName evidence="1">Uncharacterized protein</fullName>
    </submittedName>
</protein>
<dbReference type="InParanoid" id="F8PIL5"/>
<feature type="non-terminal residue" evidence="1">
    <location>
        <position position="50"/>
    </location>
</feature>
<evidence type="ECO:0000313" key="2">
    <source>
        <dbReference type="Proteomes" id="UP000008063"/>
    </source>
</evidence>
<gene>
    <name evidence="1" type="ORF">SERLA73DRAFT_129683</name>
</gene>
<accession>F8PIL5</accession>
<name>F8PIL5_SERL3</name>
<evidence type="ECO:0000313" key="1">
    <source>
        <dbReference type="EMBL" id="EGO03386.1"/>
    </source>
</evidence>
<dbReference type="AlphaFoldDB" id="F8PIL5"/>